<dbReference type="Pfam" id="PF00155">
    <property type="entry name" value="Aminotran_1_2"/>
    <property type="match status" value="1"/>
</dbReference>
<dbReference type="InterPro" id="IPR015424">
    <property type="entry name" value="PyrdxlP-dep_Trfase"/>
</dbReference>
<organism evidence="7 8">
    <name type="scientific">Actinokineospora iranica</name>
    <dbReference type="NCBI Taxonomy" id="1271860"/>
    <lineage>
        <taxon>Bacteria</taxon>
        <taxon>Bacillati</taxon>
        <taxon>Actinomycetota</taxon>
        <taxon>Actinomycetes</taxon>
        <taxon>Pseudonocardiales</taxon>
        <taxon>Pseudonocardiaceae</taxon>
        <taxon>Actinokineospora</taxon>
    </lineage>
</organism>
<evidence type="ECO:0000313" key="7">
    <source>
        <dbReference type="EMBL" id="SDC96953.1"/>
    </source>
</evidence>
<gene>
    <name evidence="7" type="ORF">SAMN05216174_10617</name>
</gene>
<dbReference type="FunFam" id="3.40.640.10:FF:000033">
    <property type="entry name" value="Aspartate aminotransferase"/>
    <property type="match status" value="1"/>
</dbReference>
<dbReference type="NCBIfam" id="NF005855">
    <property type="entry name" value="PRK07777.1"/>
    <property type="match status" value="1"/>
</dbReference>
<dbReference type="AlphaFoldDB" id="A0A1G6QXM7"/>
<dbReference type="PANTHER" id="PTHR43807:SF20">
    <property type="entry name" value="FI04487P"/>
    <property type="match status" value="1"/>
</dbReference>
<dbReference type="InterPro" id="IPR015421">
    <property type="entry name" value="PyrdxlP-dep_Trfase_major"/>
</dbReference>
<keyword evidence="8" id="KW-1185">Reference proteome</keyword>
<dbReference type="SUPFAM" id="SSF53383">
    <property type="entry name" value="PLP-dependent transferases"/>
    <property type="match status" value="1"/>
</dbReference>
<name>A0A1G6QXM7_9PSEU</name>
<dbReference type="Gene3D" id="3.40.640.10">
    <property type="entry name" value="Type I PLP-dependent aspartate aminotransferase-like (Major domain)"/>
    <property type="match status" value="1"/>
</dbReference>
<feature type="domain" description="Aminotransferase class I/classII large" evidence="6">
    <location>
        <begin position="30"/>
        <end position="383"/>
    </location>
</feature>
<dbReference type="GO" id="GO:0030170">
    <property type="term" value="F:pyridoxal phosphate binding"/>
    <property type="evidence" value="ECO:0007669"/>
    <property type="project" value="InterPro"/>
</dbReference>
<evidence type="ECO:0000313" key="8">
    <source>
        <dbReference type="Proteomes" id="UP000199501"/>
    </source>
</evidence>
<accession>A0A1G6QXM7</accession>
<dbReference type="GO" id="GO:0005737">
    <property type="term" value="C:cytoplasm"/>
    <property type="evidence" value="ECO:0007669"/>
    <property type="project" value="TreeGrafter"/>
</dbReference>
<dbReference type="RefSeq" id="WP_091450447.1">
    <property type="nucleotide sequence ID" value="NZ_FMZZ01000006.1"/>
</dbReference>
<reference evidence="8" key="1">
    <citation type="submission" date="2016-10" db="EMBL/GenBank/DDBJ databases">
        <authorList>
            <person name="Varghese N."/>
            <person name="Submissions S."/>
        </authorList>
    </citation>
    <scope>NUCLEOTIDE SEQUENCE [LARGE SCALE GENOMIC DNA]</scope>
    <source>
        <strain evidence="8">IBRC-M 10403</strain>
    </source>
</reference>
<dbReference type="GO" id="GO:0016212">
    <property type="term" value="F:kynurenine-oxoglutarate transaminase activity"/>
    <property type="evidence" value="ECO:0007669"/>
    <property type="project" value="TreeGrafter"/>
</dbReference>
<dbReference type="Gene3D" id="3.90.1150.10">
    <property type="entry name" value="Aspartate Aminotransferase, domain 1"/>
    <property type="match status" value="1"/>
</dbReference>
<sequence length="387" mass="41076">MTGDPLAARLRGFGSSVFVEMTELAIRTGAINLGQGFPDTGGPPGLLAAASAAVDAGHNQYPPVRGVADLRAAVAEHRARHYSTPYDPDEEVLITTGATCGIAAALLALCEPGAEVIVFDPCYDSYAAGIAMAAGVLRPVRLRAEETGFAFDPDELRAAVTPRTRMLLLNTPHNPTGKVFTAAELDLIAECCREHDLIAVTDEVHEHLVYDGAVTRSLAQWPGMRDRTLAISGAGKTFSVTGWKVGWVCGPAPLVAAVRAAHQYLTFNSGTAFQVAVAHGLREHMGWVADLRADLAARRDLLAEGMAKAGLTAFRAEGTYFLQVDARSWGYADGVEFCRDLPKAGVVAVPTVGFYQGADPPRSLVRFAFCKRPEVLAAAVEALCASR</sequence>
<proteinExistence type="inferred from homology"/>
<keyword evidence="4 7" id="KW-0808">Transferase</keyword>
<dbReference type="PANTHER" id="PTHR43807">
    <property type="entry name" value="FI04487P"/>
    <property type="match status" value="1"/>
</dbReference>
<evidence type="ECO:0000259" key="6">
    <source>
        <dbReference type="Pfam" id="PF00155"/>
    </source>
</evidence>
<protein>
    <submittedName>
        <fullName evidence="7">N-succinyldiaminopimelate aminotransferase</fullName>
    </submittedName>
</protein>
<evidence type="ECO:0000256" key="3">
    <source>
        <dbReference type="ARBA" id="ARBA00022576"/>
    </source>
</evidence>
<keyword evidence="3 7" id="KW-0032">Aminotransferase</keyword>
<comment type="cofactor">
    <cofactor evidence="1">
        <name>pyridoxal 5'-phosphate</name>
        <dbReference type="ChEBI" id="CHEBI:597326"/>
    </cofactor>
</comment>
<dbReference type="OrthoDB" id="9763453at2"/>
<evidence type="ECO:0000256" key="2">
    <source>
        <dbReference type="ARBA" id="ARBA00007441"/>
    </source>
</evidence>
<dbReference type="STRING" id="1271860.SAMN05216174_10617"/>
<comment type="similarity">
    <text evidence="2">Belongs to the class-I pyridoxal-phosphate-dependent aminotransferase family.</text>
</comment>
<keyword evidence="5" id="KW-0663">Pyridoxal phosphate</keyword>
<evidence type="ECO:0000256" key="5">
    <source>
        <dbReference type="ARBA" id="ARBA00022898"/>
    </source>
</evidence>
<dbReference type="Proteomes" id="UP000199501">
    <property type="component" value="Unassembled WGS sequence"/>
</dbReference>
<dbReference type="InterPro" id="IPR015422">
    <property type="entry name" value="PyrdxlP-dep_Trfase_small"/>
</dbReference>
<evidence type="ECO:0000256" key="1">
    <source>
        <dbReference type="ARBA" id="ARBA00001933"/>
    </source>
</evidence>
<dbReference type="CDD" id="cd00609">
    <property type="entry name" value="AAT_like"/>
    <property type="match status" value="1"/>
</dbReference>
<evidence type="ECO:0000256" key="4">
    <source>
        <dbReference type="ARBA" id="ARBA00022679"/>
    </source>
</evidence>
<dbReference type="InterPro" id="IPR051326">
    <property type="entry name" value="Kynurenine-oxoglutarate_AT"/>
</dbReference>
<dbReference type="InterPro" id="IPR004839">
    <property type="entry name" value="Aminotransferase_I/II_large"/>
</dbReference>
<dbReference type="EMBL" id="FMZZ01000006">
    <property type="protein sequence ID" value="SDC96953.1"/>
    <property type="molecule type" value="Genomic_DNA"/>
</dbReference>